<keyword evidence="5" id="KW-0732">Signal</keyword>
<dbReference type="PROSITE" id="PS51007">
    <property type="entry name" value="CYTC"/>
    <property type="match status" value="1"/>
</dbReference>
<organism evidence="7 8">
    <name type="scientific">Alloacidobacterium dinghuense</name>
    <dbReference type="NCBI Taxonomy" id="2763107"/>
    <lineage>
        <taxon>Bacteria</taxon>
        <taxon>Pseudomonadati</taxon>
        <taxon>Acidobacteriota</taxon>
        <taxon>Terriglobia</taxon>
        <taxon>Terriglobales</taxon>
        <taxon>Acidobacteriaceae</taxon>
        <taxon>Alloacidobacterium</taxon>
    </lineage>
</organism>
<dbReference type="PANTHER" id="PTHR35889">
    <property type="entry name" value="CYCLOINULO-OLIGOSACCHARIDE FRUCTANOTRANSFERASE-RELATED"/>
    <property type="match status" value="1"/>
</dbReference>
<dbReference type="InterPro" id="IPR008964">
    <property type="entry name" value="Invasin/intimin_cell_adhesion"/>
</dbReference>
<feature type="chain" id="PRO_5028879570" evidence="5">
    <location>
        <begin position="23"/>
        <end position="871"/>
    </location>
</feature>
<keyword evidence="3" id="KW-0349">Heme</keyword>
<proteinExistence type="predicted"/>
<keyword evidence="8" id="KW-1185">Reference proteome</keyword>
<evidence type="ECO:0000256" key="4">
    <source>
        <dbReference type="SAM" id="MobiDB-lite"/>
    </source>
</evidence>
<dbReference type="Pfam" id="PF02368">
    <property type="entry name" value="Big_2"/>
    <property type="match status" value="1"/>
</dbReference>
<protein>
    <submittedName>
        <fullName evidence="7">DUF1553 domain-containing protein</fullName>
    </submittedName>
</protein>
<dbReference type="GO" id="GO:0020037">
    <property type="term" value="F:heme binding"/>
    <property type="evidence" value="ECO:0007669"/>
    <property type="project" value="InterPro"/>
</dbReference>
<dbReference type="EMBL" id="CP060394">
    <property type="protein sequence ID" value="QNI32440.1"/>
    <property type="molecule type" value="Genomic_DNA"/>
</dbReference>
<dbReference type="RefSeq" id="WP_186743395.1">
    <property type="nucleotide sequence ID" value="NZ_CP060394.1"/>
</dbReference>
<name>A0A7G8BIS0_9BACT</name>
<evidence type="ECO:0000256" key="2">
    <source>
        <dbReference type="ARBA" id="ARBA00023004"/>
    </source>
</evidence>
<dbReference type="PANTHER" id="PTHR35889:SF3">
    <property type="entry name" value="F-BOX DOMAIN-CONTAINING PROTEIN"/>
    <property type="match status" value="1"/>
</dbReference>
<dbReference type="Pfam" id="PF07583">
    <property type="entry name" value="PSCyt2"/>
    <property type="match status" value="1"/>
</dbReference>
<evidence type="ECO:0000259" key="6">
    <source>
        <dbReference type="PROSITE" id="PS51007"/>
    </source>
</evidence>
<feature type="domain" description="Cytochrome c" evidence="6">
    <location>
        <begin position="507"/>
        <end position="674"/>
    </location>
</feature>
<dbReference type="SMART" id="SM00635">
    <property type="entry name" value="BID_2"/>
    <property type="match status" value="2"/>
</dbReference>
<dbReference type="InterPro" id="IPR003343">
    <property type="entry name" value="Big_2"/>
</dbReference>
<dbReference type="GO" id="GO:0009055">
    <property type="term" value="F:electron transfer activity"/>
    <property type="evidence" value="ECO:0007669"/>
    <property type="project" value="InterPro"/>
</dbReference>
<evidence type="ECO:0000256" key="1">
    <source>
        <dbReference type="ARBA" id="ARBA00022723"/>
    </source>
</evidence>
<feature type="signal peptide" evidence="5">
    <location>
        <begin position="1"/>
        <end position="22"/>
    </location>
</feature>
<feature type="region of interest" description="Disordered" evidence="4">
    <location>
        <begin position="20"/>
        <end position="60"/>
    </location>
</feature>
<sequence>MKLRDALLLAVLAGGFGPAAIAGQSTPQTKSEAPFHPPEMEKVESAGPANAKHPNVGTANRQPLGALERIEIIPSSITMNGRHATQRLLVEGIFLDGHQEDVTARAKISVTDTKVATIDGVDFAVPQGDGLATINATVEGHQANAAVSVKDFSSASTWSFRNDVLPVMTKMGCNSGPCHGAAAGKNGFKLTLRGYDPEADYYALTHQALARRTETMEPAKSLILLKPTLAIPHGGGKRFSTDSPEYEVISGWIAQGMPPPRDSDARVTEIQVLPREASLRPGAEQQLLVTAVFSDGHTADVTRWAKYDSGDESVATVGNDGHVTMHGYGEAPVTVWYQSHVTFSRLRIPFPNKLPTTVFSKAPRNNFIDDAILKHLELLHIPPSPPANDAAFIRRAYLDAAGILPSPAEVDKFLKDSSPNKRNQLIDRIMKRPEFVDYWAYKWSDLLLVSSNRLSNGEMWSYYNWIHDSVATDKPWNKFVAQIITATGNTQENGAANYWVVHRDPLDTSENMAQAFLGINITCAHCHNHPLAKWTQKDYYGMANLFARVRLKTFASTGFRPGVGPIFNGVTVYSAPTGEFMDDRFMMPLPPKPLDAVALSMQTPGDTRQYFAEWLTSPENQFFARNIVNRVWRNFMGRGLVEPVDDLRDTNPATNDELLNALVKDFVAHNFDVNYLIRTIMQSATYQTSSEPLKENADDDKYGSHYVIRRLPAEVLLDAYSQVTQVPEKFDGYPLGMRGMQLPDTAVKSYFLTAFGRPSRQQTRESERTSVPTITQALHIINGDTLNNKLRAPDSSVDMLLKLGFSDEQIVDYLYLASLSRRPTDAERSALVKALAAAEQEKIAGVEDARRAALIDMSWSLLTSEEFMFNH</sequence>
<dbReference type="AlphaFoldDB" id="A0A7G8BIS0"/>
<evidence type="ECO:0000256" key="3">
    <source>
        <dbReference type="PROSITE-ProRule" id="PRU00433"/>
    </source>
</evidence>
<dbReference type="SUPFAM" id="SSF49373">
    <property type="entry name" value="Invasin/intimin cell-adhesion fragments"/>
    <property type="match status" value="1"/>
</dbReference>
<keyword evidence="2 3" id="KW-0408">Iron</keyword>
<evidence type="ECO:0000313" key="8">
    <source>
        <dbReference type="Proteomes" id="UP000515312"/>
    </source>
</evidence>
<dbReference type="InterPro" id="IPR009056">
    <property type="entry name" value="Cyt_c-like_dom"/>
</dbReference>
<evidence type="ECO:0000313" key="7">
    <source>
        <dbReference type="EMBL" id="QNI32440.1"/>
    </source>
</evidence>
<dbReference type="InterPro" id="IPR011444">
    <property type="entry name" value="DUF1549"/>
</dbReference>
<dbReference type="InterPro" id="IPR022655">
    <property type="entry name" value="DUF1553"/>
</dbReference>
<gene>
    <name evidence="7" type="ORF">H7849_26310</name>
</gene>
<dbReference type="Proteomes" id="UP000515312">
    <property type="component" value="Chromosome"/>
</dbReference>
<evidence type="ECO:0000256" key="5">
    <source>
        <dbReference type="SAM" id="SignalP"/>
    </source>
</evidence>
<accession>A0A7G8BIS0</accession>
<dbReference type="Pfam" id="PF07587">
    <property type="entry name" value="PSD1"/>
    <property type="match status" value="1"/>
</dbReference>
<dbReference type="Gene3D" id="2.60.40.1080">
    <property type="match status" value="2"/>
</dbReference>
<dbReference type="KEGG" id="adin:H7849_26310"/>
<keyword evidence="1 3" id="KW-0479">Metal-binding</keyword>
<dbReference type="GO" id="GO:0046872">
    <property type="term" value="F:metal ion binding"/>
    <property type="evidence" value="ECO:0007669"/>
    <property type="project" value="UniProtKB-KW"/>
</dbReference>
<reference evidence="7 8" key="1">
    <citation type="submission" date="2020-08" db="EMBL/GenBank/DDBJ databases">
        <title>Edaphobacter telluris sp. nov. and Acidobacterium dinghuensis sp. nov., two acidobacteria isolated from forest soil.</title>
        <authorList>
            <person name="Fu J."/>
            <person name="Qiu L."/>
        </authorList>
    </citation>
    <scope>NUCLEOTIDE SEQUENCE [LARGE SCALE GENOMIC DNA]</scope>
    <source>
        <strain evidence="7">4Y35</strain>
    </source>
</reference>